<organism evidence="1 2">
    <name type="scientific">Kiloniella laminariae</name>
    <dbReference type="NCBI Taxonomy" id="454162"/>
    <lineage>
        <taxon>Bacteria</taxon>
        <taxon>Pseudomonadati</taxon>
        <taxon>Pseudomonadota</taxon>
        <taxon>Alphaproteobacteria</taxon>
        <taxon>Rhodospirillales</taxon>
        <taxon>Kiloniellaceae</taxon>
        <taxon>Kiloniella</taxon>
    </lineage>
</organism>
<dbReference type="InterPro" id="IPR005186">
    <property type="entry name" value="FlaG"/>
</dbReference>
<gene>
    <name evidence="1" type="ORF">O4H49_06975</name>
</gene>
<dbReference type="Proteomes" id="UP001069802">
    <property type="component" value="Unassembled WGS sequence"/>
</dbReference>
<protein>
    <submittedName>
        <fullName evidence="1">Flagellar protein FlaG</fullName>
    </submittedName>
</protein>
<name>A0ABT4LHE0_9PROT</name>
<reference evidence="1" key="1">
    <citation type="submission" date="2022-12" db="EMBL/GenBank/DDBJ databases">
        <title>Bacterial isolates from different developmental stages of Nematostella vectensis.</title>
        <authorList>
            <person name="Fraune S."/>
        </authorList>
    </citation>
    <scope>NUCLEOTIDE SEQUENCE</scope>
    <source>
        <strain evidence="1">G21630-S1</strain>
    </source>
</reference>
<dbReference type="RefSeq" id="WP_269422708.1">
    <property type="nucleotide sequence ID" value="NZ_JAPWGY010000002.1"/>
</dbReference>
<keyword evidence="1" id="KW-0966">Cell projection</keyword>
<keyword evidence="2" id="KW-1185">Reference proteome</keyword>
<comment type="caution">
    <text evidence="1">The sequence shown here is derived from an EMBL/GenBank/DDBJ whole genome shotgun (WGS) entry which is preliminary data.</text>
</comment>
<dbReference type="Gene3D" id="3.30.160.170">
    <property type="entry name" value="FlaG-like"/>
    <property type="match status" value="1"/>
</dbReference>
<keyword evidence="1" id="KW-0969">Cilium</keyword>
<evidence type="ECO:0000313" key="1">
    <source>
        <dbReference type="EMBL" id="MCZ4280513.1"/>
    </source>
</evidence>
<proteinExistence type="predicted"/>
<dbReference type="Pfam" id="PF03646">
    <property type="entry name" value="FlaG"/>
    <property type="match status" value="1"/>
</dbReference>
<evidence type="ECO:0000313" key="2">
    <source>
        <dbReference type="Proteomes" id="UP001069802"/>
    </source>
</evidence>
<keyword evidence="1" id="KW-0282">Flagellum</keyword>
<dbReference type="SUPFAM" id="SSF160214">
    <property type="entry name" value="FlaG-like"/>
    <property type="match status" value="1"/>
</dbReference>
<dbReference type="EMBL" id="JAPWGY010000002">
    <property type="protein sequence ID" value="MCZ4280513.1"/>
    <property type="molecule type" value="Genomic_DNA"/>
</dbReference>
<sequence length="126" mass="13318">MSDLTISSPFVRVSTPATAAASPAPVARVGATRKSVSPVAEAEAKIPLRSKGEAVVPQKASLSSSAPAATANILTFRDNDTGRLIIKLVDKDNNSIITEFPSQSMLSNYPKINTNPVQIRTVDEKI</sequence>
<dbReference type="InterPro" id="IPR035924">
    <property type="entry name" value="FlaG-like_sf"/>
</dbReference>
<accession>A0ABT4LHE0</accession>